<name>A0A1Y4EQD9_9FIRM</name>
<keyword evidence="3 4" id="KW-0067">ATP-binding</keyword>
<reference evidence="6" key="4">
    <citation type="submission" date="2021-09" db="EMBL/GenBank/DDBJ databases">
        <authorList>
            <person name="Gilroy R."/>
        </authorList>
    </citation>
    <scope>NUCLEOTIDE SEQUENCE</scope>
    <source>
        <strain evidence="6">CHK193-16274</strain>
    </source>
</reference>
<dbReference type="EC" id="6.3.3.2" evidence="5"/>
<dbReference type="PANTHER" id="PTHR23407">
    <property type="entry name" value="ATPASE INHIBITOR/5-FORMYLTETRAHYDROFOLATE CYCLO-LIGASE"/>
    <property type="match status" value="1"/>
</dbReference>
<dbReference type="EMBL" id="DYWV01000364">
    <property type="protein sequence ID" value="HJF41361.1"/>
    <property type="molecule type" value="Genomic_DNA"/>
</dbReference>
<evidence type="ECO:0000256" key="1">
    <source>
        <dbReference type="ARBA" id="ARBA00010638"/>
    </source>
</evidence>
<dbReference type="GO" id="GO:0009396">
    <property type="term" value="P:folic acid-containing compound biosynthetic process"/>
    <property type="evidence" value="ECO:0007669"/>
    <property type="project" value="TreeGrafter"/>
</dbReference>
<evidence type="ECO:0000313" key="7">
    <source>
        <dbReference type="EMBL" id="OUQ04707.1"/>
    </source>
</evidence>
<feature type="binding site" evidence="4">
    <location>
        <begin position="129"/>
        <end position="137"/>
    </location>
    <ligand>
        <name>ATP</name>
        <dbReference type="ChEBI" id="CHEBI:30616"/>
    </ligand>
</feature>
<gene>
    <name evidence="7" type="ORF">B5E91_08310</name>
    <name evidence="6" type="ORF">K8V91_10595</name>
</gene>
<evidence type="ECO:0000256" key="4">
    <source>
        <dbReference type="PIRSR" id="PIRSR006806-1"/>
    </source>
</evidence>
<reference evidence="8" key="1">
    <citation type="submission" date="2017-04" db="EMBL/GenBank/DDBJ databases">
        <title>Function of individual gut microbiota members based on whole genome sequencing of pure cultures obtained from chicken caecum.</title>
        <authorList>
            <person name="Medvecky M."/>
            <person name="Cejkova D."/>
            <person name="Polansky O."/>
            <person name="Karasova D."/>
            <person name="Kubasova T."/>
            <person name="Cizek A."/>
            <person name="Rychlik I."/>
        </authorList>
    </citation>
    <scope>NUCLEOTIDE SEQUENCE [LARGE SCALE GENOMIC DNA]</scope>
    <source>
        <strain evidence="8">An149</strain>
    </source>
</reference>
<comment type="cofactor">
    <cofactor evidence="5">
        <name>Mg(2+)</name>
        <dbReference type="ChEBI" id="CHEBI:18420"/>
    </cofactor>
</comment>
<dbReference type="NCBIfam" id="TIGR02727">
    <property type="entry name" value="MTHFS_bact"/>
    <property type="match status" value="1"/>
</dbReference>
<evidence type="ECO:0000256" key="5">
    <source>
        <dbReference type="RuleBase" id="RU361279"/>
    </source>
</evidence>
<dbReference type="EMBL" id="NFLB01000009">
    <property type="protein sequence ID" value="OUQ04707.1"/>
    <property type="molecule type" value="Genomic_DNA"/>
</dbReference>
<feature type="binding site" evidence="4">
    <location>
        <position position="54"/>
    </location>
    <ligand>
        <name>substrate</name>
    </ligand>
</feature>
<feature type="binding site" evidence="4">
    <location>
        <position position="49"/>
    </location>
    <ligand>
        <name>substrate</name>
    </ligand>
</feature>
<reference evidence="6" key="3">
    <citation type="journal article" date="2021" name="PeerJ">
        <title>Extensive microbial diversity within the chicken gut microbiome revealed by metagenomics and culture.</title>
        <authorList>
            <person name="Gilroy R."/>
            <person name="Ravi A."/>
            <person name="Getino M."/>
            <person name="Pursley I."/>
            <person name="Horton D.L."/>
            <person name="Alikhan N.F."/>
            <person name="Baker D."/>
            <person name="Gharbi K."/>
            <person name="Hall N."/>
            <person name="Watson M."/>
            <person name="Adriaenssens E.M."/>
            <person name="Foster-Nyarko E."/>
            <person name="Jarju S."/>
            <person name="Secka A."/>
            <person name="Antonio M."/>
            <person name="Oren A."/>
            <person name="Chaudhuri R.R."/>
            <person name="La Ragione R."/>
            <person name="Hildebrand F."/>
            <person name="Pallen M.J."/>
        </authorList>
    </citation>
    <scope>NUCLEOTIDE SEQUENCE</scope>
    <source>
        <strain evidence="6">CHK193-16274</strain>
    </source>
</reference>
<sequence length="177" mass="20223">MDKIELRKQMIKKRLDLSSEDHTAKSNLIISKLKQHPDFINAKTIGIYVSFKNEVDTISLIKEIVNKKNVCVPKTNNHLMNFYLINSLDELKKSSFGILEPSNQSKIINKENIDLLIVPMVAFDSNHNRLGYGGGYYDRYLKNYAGKVIGLAFSFQQTEALPVESFDIPIKTIIDEK</sequence>
<evidence type="ECO:0000256" key="2">
    <source>
        <dbReference type="ARBA" id="ARBA00022741"/>
    </source>
</evidence>
<keyword evidence="5" id="KW-0479">Metal-binding</keyword>
<proteinExistence type="inferred from homology"/>
<dbReference type="SUPFAM" id="SSF100950">
    <property type="entry name" value="NagB/RpiA/CoA transferase-like"/>
    <property type="match status" value="1"/>
</dbReference>
<dbReference type="AlphaFoldDB" id="A0A1Y4EQD9"/>
<evidence type="ECO:0000256" key="3">
    <source>
        <dbReference type="ARBA" id="ARBA00022840"/>
    </source>
</evidence>
<dbReference type="Proteomes" id="UP000196258">
    <property type="component" value="Unassembled WGS sequence"/>
</dbReference>
<protein>
    <recommendedName>
        <fullName evidence="5">5-formyltetrahydrofolate cyclo-ligase</fullName>
        <ecNumber evidence="5">6.3.3.2</ecNumber>
    </recommendedName>
</protein>
<dbReference type="RefSeq" id="WP_087256779.1">
    <property type="nucleotide sequence ID" value="NZ_CAJFOD010000131.1"/>
</dbReference>
<reference evidence="7" key="2">
    <citation type="journal article" date="2018" name="BMC Genomics">
        <title>Whole genome sequencing and function prediction of 133 gut anaerobes isolated from chicken caecum in pure cultures.</title>
        <authorList>
            <person name="Medvecky M."/>
            <person name="Cejkova D."/>
            <person name="Polansky O."/>
            <person name="Karasova D."/>
            <person name="Kubasova T."/>
            <person name="Cizek A."/>
            <person name="Rychlik I."/>
        </authorList>
    </citation>
    <scope>NUCLEOTIDE SEQUENCE</scope>
    <source>
        <strain evidence="7">An149</strain>
    </source>
</reference>
<evidence type="ECO:0000313" key="6">
    <source>
        <dbReference type="EMBL" id="HJF41361.1"/>
    </source>
</evidence>
<comment type="similarity">
    <text evidence="1 5">Belongs to the 5-formyltetrahydrofolate cyclo-ligase family.</text>
</comment>
<comment type="catalytic activity">
    <reaction evidence="5">
        <text>(6S)-5-formyl-5,6,7,8-tetrahydrofolate + ATP = (6R)-5,10-methenyltetrahydrofolate + ADP + phosphate</text>
        <dbReference type="Rhea" id="RHEA:10488"/>
        <dbReference type="ChEBI" id="CHEBI:30616"/>
        <dbReference type="ChEBI" id="CHEBI:43474"/>
        <dbReference type="ChEBI" id="CHEBI:57455"/>
        <dbReference type="ChEBI" id="CHEBI:57457"/>
        <dbReference type="ChEBI" id="CHEBI:456216"/>
        <dbReference type="EC" id="6.3.3.2"/>
    </reaction>
</comment>
<dbReference type="InterPro" id="IPR024185">
    <property type="entry name" value="FTHF_cligase-like_sf"/>
</dbReference>
<dbReference type="InterPro" id="IPR002698">
    <property type="entry name" value="FTHF_cligase"/>
</dbReference>
<dbReference type="GO" id="GO:0035999">
    <property type="term" value="P:tetrahydrofolate interconversion"/>
    <property type="evidence" value="ECO:0007669"/>
    <property type="project" value="TreeGrafter"/>
</dbReference>
<accession>A0A1Y4EQD9</accession>
<keyword evidence="5" id="KW-0460">Magnesium</keyword>
<evidence type="ECO:0000313" key="8">
    <source>
        <dbReference type="Proteomes" id="UP000196258"/>
    </source>
</evidence>
<keyword evidence="2 4" id="KW-0547">Nucleotide-binding</keyword>
<dbReference type="GO" id="GO:0046872">
    <property type="term" value="F:metal ion binding"/>
    <property type="evidence" value="ECO:0007669"/>
    <property type="project" value="UniProtKB-KW"/>
</dbReference>
<dbReference type="Proteomes" id="UP000749320">
    <property type="component" value="Unassembled WGS sequence"/>
</dbReference>
<dbReference type="InterPro" id="IPR037171">
    <property type="entry name" value="NagB/RpiA_transferase-like"/>
</dbReference>
<dbReference type="GO" id="GO:0005524">
    <property type="term" value="F:ATP binding"/>
    <property type="evidence" value="ECO:0007669"/>
    <property type="project" value="UniProtKB-KW"/>
</dbReference>
<dbReference type="Pfam" id="PF01812">
    <property type="entry name" value="5-FTHF_cyc-lig"/>
    <property type="match status" value="1"/>
</dbReference>
<dbReference type="PANTHER" id="PTHR23407:SF1">
    <property type="entry name" value="5-FORMYLTETRAHYDROFOLATE CYCLO-LIGASE"/>
    <property type="match status" value="1"/>
</dbReference>
<comment type="caution">
    <text evidence="7">The sequence shown here is derived from an EMBL/GenBank/DDBJ whole genome shotgun (WGS) entry which is preliminary data.</text>
</comment>
<dbReference type="PIRSF" id="PIRSF006806">
    <property type="entry name" value="FTHF_cligase"/>
    <property type="match status" value="1"/>
</dbReference>
<organism evidence="7 8">
    <name type="scientific">Thomasclavelia spiroformis</name>
    <dbReference type="NCBI Taxonomy" id="29348"/>
    <lineage>
        <taxon>Bacteria</taxon>
        <taxon>Bacillati</taxon>
        <taxon>Bacillota</taxon>
        <taxon>Erysipelotrichia</taxon>
        <taxon>Erysipelotrichales</taxon>
        <taxon>Coprobacillaceae</taxon>
        <taxon>Thomasclavelia</taxon>
    </lineage>
</organism>
<feature type="binding site" evidence="4">
    <location>
        <begin position="3"/>
        <end position="7"/>
    </location>
    <ligand>
        <name>ATP</name>
        <dbReference type="ChEBI" id="CHEBI:30616"/>
    </ligand>
</feature>
<keyword evidence="7" id="KW-0436">Ligase</keyword>
<dbReference type="GO" id="GO:0030272">
    <property type="term" value="F:5-formyltetrahydrofolate cyclo-ligase activity"/>
    <property type="evidence" value="ECO:0007669"/>
    <property type="project" value="UniProtKB-EC"/>
</dbReference>
<dbReference type="Gene3D" id="3.40.50.10420">
    <property type="entry name" value="NagB/RpiA/CoA transferase-like"/>
    <property type="match status" value="1"/>
</dbReference>